<dbReference type="eggNOG" id="COG0451">
    <property type="taxonomic scope" value="Bacteria"/>
</dbReference>
<evidence type="ECO:0000256" key="2">
    <source>
        <dbReference type="ARBA" id="ARBA00007637"/>
    </source>
</evidence>
<dbReference type="OrthoDB" id="5292533at2"/>
<comment type="pathway">
    <text evidence="1">Bacterial outer membrane biogenesis; LPS O-antigen biosynthesis.</text>
</comment>
<dbReference type="STRING" id="395494.Galf_2838"/>
<evidence type="ECO:0000259" key="3">
    <source>
        <dbReference type="Pfam" id="PF01370"/>
    </source>
</evidence>
<dbReference type="RefSeq" id="WP_013294732.1">
    <property type="nucleotide sequence ID" value="NC_014394.1"/>
</dbReference>
<name>D9SE08_GALCS</name>
<organism evidence="4 5">
    <name type="scientific">Gallionella capsiferriformans (strain ES-2)</name>
    <name type="common">Gallionella ferruginea capsiferriformans (strain ES-2)</name>
    <dbReference type="NCBI Taxonomy" id="395494"/>
    <lineage>
        <taxon>Bacteria</taxon>
        <taxon>Pseudomonadati</taxon>
        <taxon>Pseudomonadota</taxon>
        <taxon>Betaproteobacteria</taxon>
        <taxon>Nitrosomonadales</taxon>
        <taxon>Gallionellaceae</taxon>
        <taxon>Gallionella</taxon>
    </lineage>
</organism>
<dbReference type="EMBL" id="CP002159">
    <property type="protein sequence ID" value="ADL56830.1"/>
    <property type="molecule type" value="Genomic_DNA"/>
</dbReference>
<proteinExistence type="inferred from homology"/>
<dbReference type="KEGG" id="gca:Galf_2838"/>
<dbReference type="AlphaFoldDB" id="D9SE08"/>
<dbReference type="HOGENOM" id="CLU_870988_0_0_4"/>
<evidence type="ECO:0000256" key="1">
    <source>
        <dbReference type="ARBA" id="ARBA00005125"/>
    </source>
</evidence>
<evidence type="ECO:0000313" key="4">
    <source>
        <dbReference type="EMBL" id="ADL56830.1"/>
    </source>
</evidence>
<dbReference type="Proteomes" id="UP000001235">
    <property type="component" value="Chromosome"/>
</dbReference>
<dbReference type="InterPro" id="IPR036291">
    <property type="entry name" value="NAD(P)-bd_dom_sf"/>
</dbReference>
<dbReference type="Pfam" id="PF01370">
    <property type="entry name" value="Epimerase"/>
    <property type="match status" value="1"/>
</dbReference>
<dbReference type="InterPro" id="IPR001509">
    <property type="entry name" value="Epimerase_deHydtase"/>
</dbReference>
<comment type="similarity">
    <text evidence="2">Belongs to the NAD(P)-dependent epimerase/dehydratase family.</text>
</comment>
<dbReference type="PANTHER" id="PTHR43000">
    <property type="entry name" value="DTDP-D-GLUCOSE 4,6-DEHYDRATASE-RELATED"/>
    <property type="match status" value="1"/>
</dbReference>
<keyword evidence="5" id="KW-1185">Reference proteome</keyword>
<evidence type="ECO:0000313" key="5">
    <source>
        <dbReference type="Proteomes" id="UP000001235"/>
    </source>
</evidence>
<gene>
    <name evidence="4" type="ordered locus">Galf_2838</name>
</gene>
<dbReference type="SUPFAM" id="SSF51735">
    <property type="entry name" value="NAD(P)-binding Rossmann-fold domains"/>
    <property type="match status" value="1"/>
</dbReference>
<feature type="domain" description="NAD-dependent epimerase/dehydratase" evidence="3">
    <location>
        <begin position="13"/>
        <end position="223"/>
    </location>
</feature>
<protein>
    <submittedName>
        <fullName evidence="4">NAD-dependent epimerase/dehydratase</fullName>
    </submittedName>
</protein>
<sequence length="317" mass="35443">MSDGRSTHDLKTVVVIGASGFIGEHLLKSLAQRKDIEVRVLVHRSRIKSDDNINFIEGDLLKPDSLDVLLRKNCTVINLAYLAQSNLEAMANLAMACAKNQIKRLIHCSTAVVVGRTGSNLVTESTVCAPASEYERTKLSMENIVLDAAIGKYEVTILRPTAVFGPGGKNLLKLANELLTQIPWINYIRSCVFNRRSMNLVCVENVVAALVFLLDAEKVDREVFIISDDDSEANNYRDVENRLLTIFGICYPISRLSVPAFILREFLRLAGRSNTNPSIKYCDKKLADLGFDKPQKIEVAIDRFATWYKKSCDNKNE</sequence>
<reference evidence="4 5" key="1">
    <citation type="submission" date="2010-08" db="EMBL/GenBank/DDBJ databases">
        <title>Complete sequence of Gallionella capsiferriformans ES-2.</title>
        <authorList>
            <consortium name="US DOE Joint Genome Institute"/>
            <person name="Lucas S."/>
            <person name="Copeland A."/>
            <person name="Lapidus A."/>
            <person name="Cheng J.-F."/>
            <person name="Bruce D."/>
            <person name="Goodwin L."/>
            <person name="Pitluck S."/>
            <person name="Chertkov O."/>
            <person name="Davenport K.W."/>
            <person name="Detter J.C."/>
            <person name="Han C."/>
            <person name="Tapia R."/>
            <person name="Land M."/>
            <person name="Hauser L."/>
            <person name="Chang Y.-J."/>
            <person name="Jeffries C."/>
            <person name="Kyrpides N."/>
            <person name="Ivanova N."/>
            <person name="Mikhailova N."/>
            <person name="Shelobolina E.S."/>
            <person name="Picardal F."/>
            <person name="Roden E."/>
            <person name="Emerson D."/>
            <person name="Woyke T."/>
        </authorList>
    </citation>
    <scope>NUCLEOTIDE SEQUENCE [LARGE SCALE GENOMIC DNA]</scope>
    <source>
        <strain evidence="4 5">ES-2</strain>
    </source>
</reference>
<dbReference type="Gene3D" id="3.40.50.720">
    <property type="entry name" value="NAD(P)-binding Rossmann-like Domain"/>
    <property type="match status" value="1"/>
</dbReference>
<accession>D9SE08</accession>